<dbReference type="Pfam" id="PF12738">
    <property type="entry name" value="PTCB-BRCT"/>
    <property type="match status" value="1"/>
</dbReference>
<organism evidence="8 9">
    <name type="scientific">Quercus rubra</name>
    <name type="common">Northern red oak</name>
    <name type="synonym">Quercus borealis</name>
    <dbReference type="NCBI Taxonomy" id="3512"/>
    <lineage>
        <taxon>Eukaryota</taxon>
        <taxon>Viridiplantae</taxon>
        <taxon>Streptophyta</taxon>
        <taxon>Embryophyta</taxon>
        <taxon>Tracheophyta</taxon>
        <taxon>Spermatophyta</taxon>
        <taxon>Magnoliopsida</taxon>
        <taxon>eudicotyledons</taxon>
        <taxon>Gunneridae</taxon>
        <taxon>Pentapetalae</taxon>
        <taxon>rosids</taxon>
        <taxon>fabids</taxon>
        <taxon>Fagales</taxon>
        <taxon>Fagaceae</taxon>
        <taxon>Quercus</taxon>
    </lineage>
</organism>
<keyword evidence="9" id="KW-1185">Reference proteome</keyword>
<dbReference type="FunFam" id="3.40.50.10190:FF:000018">
    <property type="entry name" value="DNA topoisomerase 2-binding protein 1"/>
    <property type="match status" value="1"/>
</dbReference>
<dbReference type="Gene3D" id="3.30.40.10">
    <property type="entry name" value="Zinc/RING finger domain, C3HC4 (zinc finger)"/>
    <property type="match status" value="1"/>
</dbReference>
<dbReference type="InterPro" id="IPR044254">
    <property type="entry name" value="At4g02110-like"/>
</dbReference>
<sequence>MESNSPSSAFLGVRFVLFGFDPLNENKVRCKLVHGGGVDVCQYNQSCTHVIVDKIVYDNPVCIAARNDGKTLVTALWVEHTFDIGMPVDANSIMYRPVKDLNGIPGAKNLIICLTGYQRQDRDDVMTMVNLMGAQFSKPLVANKVTHLICYKFEGEKYELAKKIHAIKLVSHRWLEDCLKDWKLLPEFNYNKSGYELEILEAEAKDSEEEAEDTVVRHSGGKDMNKSPHNSKIGVSTTSELPPKSVGELSIAPKGPLNVDNTIEKSPGQASSFDNFDVLKALRRQNTSSDELPDPLDGTPDHSKVGNYLKSTPGSAERSTQRDGKFSPISHLRRSSIPMYSGEVLGNLSDHSKVPPGKVNDDFYNFSLKMEQVTDRFGSGHLETSMEETNLVNRGESSGLLPQKRTADVSCAGFKSPKVSLNVKPCITRSPVVGDKIQVLELTTLIDGPDGTNSYFPLGNNDLSKDEAANLNAAPNSFAKILTTKTSIPCEKSLTCDMPFSETVATKTEQGNFVDEKTPQSSLQSLRKSASYTRPDIVDFDMGESIVGEKGKQEIEKQNVESSPSNKKLETPKSDKPGNLSMLEGGNDLFAKPIRKKMAARKTLGSRYKSTTNNIQKNKATSQNDAVVHSVGVKETADHEKSSVSMLLEISPPTDNIEPVKEVEMRDALKSGDDRENKNELMDDETEAPEDRLEHELEKPLSEEKSGLVTLTDKEDTIMEENSDKTQHITNNFKNSVHDDVMALEEGTKGSEPEKAVCDKKFEHIESTLDGDGVKGKMNKGNKRPIGRTKVKMDIMKSKKGKDGEETVTENSEGTGTEKEERVLLPSPKTKSCSMPTNKSENSVEAEKENKPVQNISQGKECVGKSSVNSNMTPRKVNQKAGKVSPNSSTSARDIPNRVKTEPAWFILSGHRLQRKEFQQLIRRLKGKLCRDSHQWSYQATHFITPDPIRRTEKFFAAVASGKWILKTDYLTACSQAGRFLAEESYEWYKNGLNEDGAINLEAPRKWRHMREKTGHGAFYGMRIIIYGECIAPTLDTLKRAVKAGDGTILATSPPYTRFLNDPVDFAIISPGMPHVDLWVQEFMKHEIPCVLADYIVEYVCKPGYSHDKHVLYNTHAWAEKSFAYLQSKAEEVVKESTDFTPSDDNGSNDIACTVCGSRDKGEVMLICGNESGSVGCGVGTHIDCCNPPLQEVPEDDWFCPKCSGSRHSTNSAKRKKKGSSLLKRK</sequence>
<dbReference type="InterPro" id="IPR019787">
    <property type="entry name" value="Znf_PHD-finger"/>
</dbReference>
<evidence type="ECO:0000256" key="3">
    <source>
        <dbReference type="ARBA" id="ARBA00022833"/>
    </source>
</evidence>
<feature type="region of interest" description="Disordered" evidence="5">
    <location>
        <begin position="1203"/>
        <end position="1226"/>
    </location>
</feature>
<feature type="domain" description="BRCT" evidence="7">
    <location>
        <begin position="906"/>
        <end position="988"/>
    </location>
</feature>
<feature type="compositionally biased region" description="Basic and acidic residues" evidence="5">
    <location>
        <begin position="567"/>
        <end position="576"/>
    </location>
</feature>
<name>A0AAN7DYM4_QUERU</name>
<feature type="compositionally biased region" description="Polar residues" evidence="5">
    <location>
        <begin position="309"/>
        <end position="318"/>
    </location>
</feature>
<dbReference type="Pfam" id="PF00533">
    <property type="entry name" value="BRCT"/>
    <property type="match status" value="1"/>
</dbReference>
<feature type="compositionally biased region" description="Polar residues" evidence="5">
    <location>
        <begin position="227"/>
        <end position="240"/>
    </location>
</feature>
<dbReference type="AlphaFoldDB" id="A0AAN7DYM4"/>
<dbReference type="SMART" id="SM00249">
    <property type="entry name" value="PHD"/>
    <property type="match status" value="1"/>
</dbReference>
<dbReference type="InterPro" id="IPR001357">
    <property type="entry name" value="BRCT_dom"/>
</dbReference>
<dbReference type="PANTHER" id="PTHR47181:SF2">
    <property type="entry name" value="BRCA1 C TERMINUS DOMAIN CONTAINING PROTEIN, EXPRESSED"/>
    <property type="match status" value="1"/>
</dbReference>
<comment type="caution">
    <text evidence="8">The sequence shown here is derived from an EMBL/GenBank/DDBJ whole genome shotgun (WGS) entry which is preliminary data.</text>
</comment>
<protein>
    <recommendedName>
        <fullName evidence="10">BRCT domain-containing protein</fullName>
    </recommendedName>
</protein>
<dbReference type="PROSITE" id="PS50016">
    <property type="entry name" value="ZF_PHD_2"/>
    <property type="match status" value="1"/>
</dbReference>
<keyword evidence="1" id="KW-0479">Metal-binding</keyword>
<feature type="compositionally biased region" description="Basic residues" evidence="5">
    <location>
        <begin position="1213"/>
        <end position="1226"/>
    </location>
</feature>
<feature type="region of interest" description="Disordered" evidence="5">
    <location>
        <begin position="667"/>
        <end position="715"/>
    </location>
</feature>
<accession>A0AAN7DYM4</accession>
<gene>
    <name evidence="8" type="ORF">RGQ29_007887</name>
</gene>
<feature type="region of interest" description="Disordered" evidence="5">
    <location>
        <begin position="206"/>
        <end position="271"/>
    </location>
</feature>
<dbReference type="SUPFAM" id="SSF52113">
    <property type="entry name" value="BRCT domain"/>
    <property type="match status" value="3"/>
</dbReference>
<feature type="compositionally biased region" description="Basic and acidic residues" evidence="5">
    <location>
        <begin position="667"/>
        <end position="681"/>
    </location>
</feature>
<dbReference type="PROSITE" id="PS50172">
    <property type="entry name" value="BRCT"/>
    <property type="match status" value="2"/>
</dbReference>
<evidence type="ECO:0000259" key="6">
    <source>
        <dbReference type="PROSITE" id="PS50016"/>
    </source>
</evidence>
<evidence type="ECO:0008006" key="10">
    <source>
        <dbReference type="Google" id="ProtNLM"/>
    </source>
</evidence>
<reference evidence="8 9" key="1">
    <citation type="journal article" date="2023" name="G3 (Bethesda)">
        <title>A haplotype-resolved chromosome-scale genome for Quercus rubra L. provides insights into the genetics of adaptive traits for red oak species.</title>
        <authorList>
            <person name="Kapoor B."/>
            <person name="Jenkins J."/>
            <person name="Schmutz J."/>
            <person name="Zhebentyayeva T."/>
            <person name="Kuelheim C."/>
            <person name="Coggeshall M."/>
            <person name="Heim C."/>
            <person name="Lasky J.R."/>
            <person name="Leites L."/>
            <person name="Islam-Faridi N."/>
            <person name="Romero-Severson J."/>
            <person name="DeLeo V.L."/>
            <person name="Lucas S.M."/>
            <person name="Lazic D."/>
            <person name="Gailing O."/>
            <person name="Carlson J."/>
            <person name="Staton M."/>
        </authorList>
    </citation>
    <scope>NUCLEOTIDE SEQUENCE [LARGE SCALE GENOMIC DNA]</scope>
    <source>
        <strain evidence="8">Pseudo-F2</strain>
    </source>
</reference>
<evidence type="ECO:0000313" key="9">
    <source>
        <dbReference type="Proteomes" id="UP001324115"/>
    </source>
</evidence>
<feature type="domain" description="PHD-type" evidence="6">
    <location>
        <begin position="1150"/>
        <end position="1206"/>
    </location>
</feature>
<feature type="compositionally biased region" description="Basic and acidic residues" evidence="5">
    <location>
        <begin position="214"/>
        <end position="226"/>
    </location>
</feature>
<evidence type="ECO:0000313" key="8">
    <source>
        <dbReference type="EMBL" id="KAK4558320.1"/>
    </source>
</evidence>
<evidence type="ECO:0000256" key="2">
    <source>
        <dbReference type="ARBA" id="ARBA00022771"/>
    </source>
</evidence>
<evidence type="ECO:0000256" key="5">
    <source>
        <dbReference type="SAM" id="MobiDB-lite"/>
    </source>
</evidence>
<dbReference type="InterPro" id="IPR001965">
    <property type="entry name" value="Znf_PHD"/>
</dbReference>
<dbReference type="InterPro" id="IPR036420">
    <property type="entry name" value="BRCT_dom_sf"/>
</dbReference>
<dbReference type="Proteomes" id="UP001324115">
    <property type="component" value="Unassembled WGS sequence"/>
</dbReference>
<dbReference type="EMBL" id="JAXUIC010000012">
    <property type="protein sequence ID" value="KAK4558320.1"/>
    <property type="molecule type" value="Genomic_DNA"/>
</dbReference>
<dbReference type="CDD" id="cd17738">
    <property type="entry name" value="BRCT_TopBP1_rpt7"/>
    <property type="match status" value="1"/>
</dbReference>
<dbReference type="SMART" id="SM00292">
    <property type="entry name" value="BRCT"/>
    <property type="match status" value="4"/>
</dbReference>
<dbReference type="GO" id="GO:0008270">
    <property type="term" value="F:zinc ion binding"/>
    <property type="evidence" value="ECO:0007669"/>
    <property type="project" value="UniProtKB-KW"/>
</dbReference>
<dbReference type="SUPFAM" id="SSF57903">
    <property type="entry name" value="FYVE/PHD zinc finger"/>
    <property type="match status" value="1"/>
</dbReference>
<feature type="region of interest" description="Disordered" evidence="5">
    <location>
        <begin position="796"/>
        <end position="895"/>
    </location>
</feature>
<proteinExistence type="predicted"/>
<evidence type="ECO:0000256" key="1">
    <source>
        <dbReference type="ARBA" id="ARBA00022723"/>
    </source>
</evidence>
<dbReference type="Gene3D" id="3.40.50.10190">
    <property type="entry name" value="BRCT domain"/>
    <property type="match status" value="4"/>
</dbReference>
<evidence type="ECO:0000259" key="7">
    <source>
        <dbReference type="PROSITE" id="PS50172"/>
    </source>
</evidence>
<feature type="region of interest" description="Disordered" evidence="5">
    <location>
        <begin position="286"/>
        <end position="330"/>
    </location>
</feature>
<dbReference type="InterPro" id="IPR011011">
    <property type="entry name" value="Znf_FYVE_PHD"/>
</dbReference>
<feature type="compositionally biased region" description="Basic and acidic residues" evidence="5">
    <location>
        <begin position="689"/>
        <end position="715"/>
    </location>
</feature>
<feature type="compositionally biased region" description="Polar residues" evidence="5">
    <location>
        <begin position="829"/>
        <end position="843"/>
    </location>
</feature>
<dbReference type="InterPro" id="IPR013083">
    <property type="entry name" value="Znf_RING/FYVE/PHD"/>
</dbReference>
<feature type="compositionally biased region" description="Basic and acidic residues" evidence="5">
    <location>
        <begin position="796"/>
        <end position="805"/>
    </location>
</feature>
<dbReference type="PANTHER" id="PTHR47181">
    <property type="entry name" value="BRCA1 C TERMINUS DOMAIN CONTAINING PROTEIN, EXPRESSED"/>
    <property type="match status" value="1"/>
</dbReference>
<dbReference type="Pfam" id="PF00628">
    <property type="entry name" value="PHD"/>
    <property type="match status" value="1"/>
</dbReference>
<keyword evidence="3" id="KW-0862">Zinc</keyword>
<evidence type="ECO:0000256" key="4">
    <source>
        <dbReference type="PROSITE-ProRule" id="PRU00146"/>
    </source>
</evidence>
<feature type="region of interest" description="Disordered" evidence="5">
    <location>
        <begin position="553"/>
        <end position="589"/>
    </location>
</feature>
<feature type="domain" description="BRCT" evidence="7">
    <location>
        <begin position="108"/>
        <end position="192"/>
    </location>
</feature>
<keyword evidence="2 4" id="KW-0863">Zinc-finger</keyword>